<name>A0A6A6HB04_VIRVR</name>
<dbReference type="InterPro" id="IPR002634">
    <property type="entry name" value="BolA"/>
</dbReference>
<dbReference type="PANTHER" id="PTHR46230:SF7">
    <property type="entry name" value="BOLA-LIKE PROTEIN 1"/>
    <property type="match status" value="1"/>
</dbReference>
<evidence type="ECO:0000256" key="2">
    <source>
        <dbReference type="SAM" id="MobiDB-lite"/>
    </source>
</evidence>
<dbReference type="GO" id="GO:0005759">
    <property type="term" value="C:mitochondrial matrix"/>
    <property type="evidence" value="ECO:0007669"/>
    <property type="project" value="TreeGrafter"/>
</dbReference>
<dbReference type="PANTHER" id="PTHR46230">
    <property type="match status" value="1"/>
</dbReference>
<dbReference type="InterPro" id="IPR036065">
    <property type="entry name" value="BolA-like_sf"/>
</dbReference>
<feature type="compositionally biased region" description="Basic and acidic residues" evidence="2">
    <location>
        <begin position="93"/>
        <end position="107"/>
    </location>
</feature>
<protein>
    <submittedName>
        <fullName evidence="3">Bola-like protein</fullName>
    </submittedName>
</protein>
<evidence type="ECO:0000313" key="3">
    <source>
        <dbReference type="EMBL" id="KAF2235285.1"/>
    </source>
</evidence>
<dbReference type="GO" id="GO:0044572">
    <property type="term" value="P:[4Fe-4S] cluster assembly"/>
    <property type="evidence" value="ECO:0007669"/>
    <property type="project" value="TreeGrafter"/>
</dbReference>
<comment type="similarity">
    <text evidence="1">Belongs to the BolA/IbaG family.</text>
</comment>
<dbReference type="PIRSF" id="PIRSF003113">
    <property type="entry name" value="BolA"/>
    <property type="match status" value="1"/>
</dbReference>
<dbReference type="Pfam" id="PF01722">
    <property type="entry name" value="BolA"/>
    <property type="match status" value="1"/>
</dbReference>
<dbReference type="Proteomes" id="UP000800092">
    <property type="component" value="Unassembled WGS sequence"/>
</dbReference>
<dbReference type="SUPFAM" id="SSF82657">
    <property type="entry name" value="BolA-like"/>
    <property type="match status" value="1"/>
</dbReference>
<proteinExistence type="inferred from homology"/>
<evidence type="ECO:0000313" key="4">
    <source>
        <dbReference type="Proteomes" id="UP000800092"/>
    </source>
</evidence>
<sequence>MAESQTPVEDAIRAKITESLQPTNLEIANDSSLHAHHKAMQGSVSRETHFRLTITSPLFASRTQAARHRMVYALLKDEMAAVGGIHALQLKTRTPEEERRVRERENAETGSASSA</sequence>
<dbReference type="Gene3D" id="3.30.300.90">
    <property type="entry name" value="BolA-like"/>
    <property type="match status" value="1"/>
</dbReference>
<organism evidence="3 4">
    <name type="scientific">Viridothelium virens</name>
    <name type="common">Speckled blister lichen</name>
    <name type="synonym">Trypethelium virens</name>
    <dbReference type="NCBI Taxonomy" id="1048519"/>
    <lineage>
        <taxon>Eukaryota</taxon>
        <taxon>Fungi</taxon>
        <taxon>Dikarya</taxon>
        <taxon>Ascomycota</taxon>
        <taxon>Pezizomycotina</taxon>
        <taxon>Dothideomycetes</taxon>
        <taxon>Dothideomycetes incertae sedis</taxon>
        <taxon>Trypetheliales</taxon>
        <taxon>Trypetheliaceae</taxon>
        <taxon>Viridothelium</taxon>
    </lineage>
</organism>
<dbReference type="OrthoDB" id="411584at2759"/>
<accession>A0A6A6HB04</accession>
<feature type="region of interest" description="Disordered" evidence="2">
    <location>
        <begin position="91"/>
        <end position="115"/>
    </location>
</feature>
<reference evidence="3" key="1">
    <citation type="journal article" date="2020" name="Stud. Mycol.">
        <title>101 Dothideomycetes genomes: a test case for predicting lifestyles and emergence of pathogens.</title>
        <authorList>
            <person name="Haridas S."/>
            <person name="Albert R."/>
            <person name="Binder M."/>
            <person name="Bloem J."/>
            <person name="Labutti K."/>
            <person name="Salamov A."/>
            <person name="Andreopoulos B."/>
            <person name="Baker S."/>
            <person name="Barry K."/>
            <person name="Bills G."/>
            <person name="Bluhm B."/>
            <person name="Cannon C."/>
            <person name="Castanera R."/>
            <person name="Culley D."/>
            <person name="Daum C."/>
            <person name="Ezra D."/>
            <person name="Gonzalez J."/>
            <person name="Henrissat B."/>
            <person name="Kuo A."/>
            <person name="Liang C."/>
            <person name="Lipzen A."/>
            <person name="Lutzoni F."/>
            <person name="Magnuson J."/>
            <person name="Mondo S."/>
            <person name="Nolan M."/>
            <person name="Ohm R."/>
            <person name="Pangilinan J."/>
            <person name="Park H.-J."/>
            <person name="Ramirez L."/>
            <person name="Alfaro M."/>
            <person name="Sun H."/>
            <person name="Tritt A."/>
            <person name="Yoshinaga Y."/>
            <person name="Zwiers L.-H."/>
            <person name="Turgeon B."/>
            <person name="Goodwin S."/>
            <person name="Spatafora J."/>
            <person name="Crous P."/>
            <person name="Grigoriev I."/>
        </authorList>
    </citation>
    <scope>NUCLEOTIDE SEQUENCE</scope>
    <source>
        <strain evidence="3">Tuck. ex Michener</strain>
    </source>
</reference>
<dbReference type="EMBL" id="ML991792">
    <property type="protein sequence ID" value="KAF2235285.1"/>
    <property type="molecule type" value="Genomic_DNA"/>
</dbReference>
<gene>
    <name evidence="3" type="ORF">EV356DRAFT_500504</name>
</gene>
<evidence type="ECO:0000256" key="1">
    <source>
        <dbReference type="RuleBase" id="RU003860"/>
    </source>
</evidence>
<dbReference type="AlphaFoldDB" id="A0A6A6HB04"/>
<keyword evidence="4" id="KW-1185">Reference proteome</keyword>